<evidence type="ECO:0000259" key="7">
    <source>
        <dbReference type="Pfam" id="PF02601"/>
    </source>
</evidence>
<keyword evidence="10" id="KW-1185">Reference proteome</keyword>
<evidence type="ECO:0000313" key="9">
    <source>
        <dbReference type="EMBL" id="KYH35696.1"/>
    </source>
</evidence>
<keyword evidence="2 5" id="KW-0540">Nuclease</keyword>
<comment type="subcellular location">
    <subcellularLocation>
        <location evidence="5 6">Cytoplasm</location>
    </subcellularLocation>
</comment>
<name>A0A151B712_9CLOT</name>
<evidence type="ECO:0000256" key="6">
    <source>
        <dbReference type="RuleBase" id="RU004355"/>
    </source>
</evidence>
<dbReference type="HAMAP" id="MF_00378">
    <property type="entry name" value="Exonuc_7_L"/>
    <property type="match status" value="1"/>
</dbReference>
<dbReference type="PANTHER" id="PTHR30008">
    <property type="entry name" value="EXODEOXYRIBONUCLEASE 7 LARGE SUBUNIT"/>
    <property type="match status" value="1"/>
</dbReference>
<sequence>MFIKTLTVSDISKYIKKTFDSDFILSNINVKGEISNLKIHSSGHIYFSLKDNLSKINCVMFKRNAVGLEFIPEDGMKVVAKGSVSVYEKEGIYQLYCDEIKQDGLGELYLEFQKLKNKLHAQGLFDEAHKKYIPIYPRRIGVVTSPTGAAIRDIINVSIRRNTNVQLLIYPSLVQGKDAPANIIEGIRMLNKVEDVDVIILARGGGSIEELWAFNDEDLAYEIYDSYKPIITGIGHETDFTIADFVSDSRASTPSAAAELAVPLLEEINNKILSYREILNKNVLNYIDNKYYEVDLLTRSLTMLAPGNYIIAQYERIDNLKNMIYNSFKSKLLIEKTRLSKQYSLLNAHNPLNILNKGYSIIQDDKGNVLYEVNHFLDTEEVNITVKNGAVKANLNVLEVKNDT</sequence>
<dbReference type="GO" id="GO:0009318">
    <property type="term" value="C:exodeoxyribonuclease VII complex"/>
    <property type="evidence" value="ECO:0007669"/>
    <property type="project" value="UniProtKB-UniRule"/>
</dbReference>
<comment type="function">
    <text evidence="5">Bidirectionally degrades single-stranded DNA into large acid-insoluble oligonucleotides, which are then degraded further into small acid-soluble oligonucleotides.</text>
</comment>
<dbReference type="InterPro" id="IPR020579">
    <property type="entry name" value="Exonuc_VII_lsu_C"/>
</dbReference>
<dbReference type="InterPro" id="IPR025824">
    <property type="entry name" value="OB-fold_nuc-bd_dom"/>
</dbReference>
<keyword evidence="4 5" id="KW-0269">Exonuclease</keyword>
<evidence type="ECO:0000256" key="3">
    <source>
        <dbReference type="ARBA" id="ARBA00022801"/>
    </source>
</evidence>
<dbReference type="GO" id="GO:0008855">
    <property type="term" value="F:exodeoxyribonuclease VII activity"/>
    <property type="evidence" value="ECO:0007669"/>
    <property type="project" value="UniProtKB-UniRule"/>
</dbReference>
<gene>
    <name evidence="5 9" type="primary">xseA</name>
    <name evidence="9" type="ORF">CLTEP_00890</name>
</gene>
<dbReference type="EC" id="3.1.11.6" evidence="5"/>
<accession>A0A151B712</accession>
<feature type="domain" description="Exonuclease VII large subunit C-terminal" evidence="7">
    <location>
        <begin position="124"/>
        <end position="339"/>
    </location>
</feature>
<dbReference type="PATRIC" id="fig|1121338.3.peg.91"/>
<evidence type="ECO:0000256" key="5">
    <source>
        <dbReference type="HAMAP-Rule" id="MF_00378"/>
    </source>
</evidence>
<dbReference type="Pfam" id="PF02601">
    <property type="entry name" value="Exonuc_VII_L"/>
    <property type="match status" value="1"/>
</dbReference>
<dbReference type="EMBL" id="LTBA01000001">
    <property type="protein sequence ID" value="KYH35696.1"/>
    <property type="molecule type" value="Genomic_DNA"/>
</dbReference>
<evidence type="ECO:0000259" key="8">
    <source>
        <dbReference type="Pfam" id="PF13742"/>
    </source>
</evidence>
<evidence type="ECO:0000256" key="4">
    <source>
        <dbReference type="ARBA" id="ARBA00022839"/>
    </source>
</evidence>
<feature type="domain" description="OB-fold nucleic acid binding" evidence="8">
    <location>
        <begin position="6"/>
        <end position="100"/>
    </location>
</feature>
<comment type="similarity">
    <text evidence="5 6">Belongs to the XseA family.</text>
</comment>
<dbReference type="InterPro" id="IPR003753">
    <property type="entry name" value="Exonuc_VII_L"/>
</dbReference>
<dbReference type="GO" id="GO:0005737">
    <property type="term" value="C:cytoplasm"/>
    <property type="evidence" value="ECO:0007669"/>
    <property type="project" value="UniProtKB-SubCell"/>
</dbReference>
<dbReference type="NCBIfam" id="TIGR00237">
    <property type="entry name" value="xseA"/>
    <property type="match status" value="1"/>
</dbReference>
<keyword evidence="1 5" id="KW-0963">Cytoplasm</keyword>
<evidence type="ECO:0000256" key="1">
    <source>
        <dbReference type="ARBA" id="ARBA00022490"/>
    </source>
</evidence>
<organism evidence="9 10">
    <name type="scientific">Clostridium tepidiprofundi DSM 19306</name>
    <dbReference type="NCBI Taxonomy" id="1121338"/>
    <lineage>
        <taxon>Bacteria</taxon>
        <taxon>Bacillati</taxon>
        <taxon>Bacillota</taxon>
        <taxon>Clostridia</taxon>
        <taxon>Eubacteriales</taxon>
        <taxon>Clostridiaceae</taxon>
        <taxon>Clostridium</taxon>
    </lineage>
</organism>
<dbReference type="GO" id="GO:0006308">
    <property type="term" value="P:DNA catabolic process"/>
    <property type="evidence" value="ECO:0007669"/>
    <property type="project" value="UniProtKB-UniRule"/>
</dbReference>
<comment type="caution">
    <text evidence="9">The sequence shown here is derived from an EMBL/GenBank/DDBJ whole genome shotgun (WGS) entry which is preliminary data.</text>
</comment>
<dbReference type="RefSeq" id="WP_066820896.1">
    <property type="nucleotide sequence ID" value="NZ_LTBA01000001.1"/>
</dbReference>
<evidence type="ECO:0000256" key="2">
    <source>
        <dbReference type="ARBA" id="ARBA00022722"/>
    </source>
</evidence>
<dbReference type="OrthoDB" id="9802795at2"/>
<dbReference type="AlphaFoldDB" id="A0A151B712"/>
<protein>
    <recommendedName>
        <fullName evidence="5">Exodeoxyribonuclease 7 large subunit</fullName>
        <ecNumber evidence="5">3.1.11.6</ecNumber>
    </recommendedName>
    <alternativeName>
        <fullName evidence="5">Exodeoxyribonuclease VII large subunit</fullName>
        <shortName evidence="5">Exonuclease VII large subunit</shortName>
    </alternativeName>
</protein>
<dbReference type="PANTHER" id="PTHR30008:SF0">
    <property type="entry name" value="EXODEOXYRIBONUCLEASE 7 LARGE SUBUNIT"/>
    <property type="match status" value="1"/>
</dbReference>
<keyword evidence="3 5" id="KW-0378">Hydrolase</keyword>
<dbReference type="Pfam" id="PF13742">
    <property type="entry name" value="tRNA_anti_2"/>
    <property type="match status" value="1"/>
</dbReference>
<dbReference type="Proteomes" id="UP000075531">
    <property type="component" value="Unassembled WGS sequence"/>
</dbReference>
<dbReference type="CDD" id="cd04489">
    <property type="entry name" value="ExoVII_LU_OBF"/>
    <property type="match status" value="1"/>
</dbReference>
<reference evidence="9 10" key="1">
    <citation type="submission" date="2016-02" db="EMBL/GenBank/DDBJ databases">
        <title>Genome sequence of Clostridium tepidiprofundi DSM 19306.</title>
        <authorList>
            <person name="Poehlein A."/>
            <person name="Daniel R."/>
        </authorList>
    </citation>
    <scope>NUCLEOTIDE SEQUENCE [LARGE SCALE GENOMIC DNA]</scope>
    <source>
        <strain evidence="9 10">DSM 19306</strain>
    </source>
</reference>
<comment type="catalytic activity">
    <reaction evidence="5 6">
        <text>Exonucleolytic cleavage in either 5'- to 3'- or 3'- to 5'-direction to yield nucleoside 5'-phosphates.</text>
        <dbReference type="EC" id="3.1.11.6"/>
    </reaction>
</comment>
<comment type="subunit">
    <text evidence="5">Heterooligomer composed of large and small subunits.</text>
</comment>
<evidence type="ECO:0000313" key="10">
    <source>
        <dbReference type="Proteomes" id="UP000075531"/>
    </source>
</evidence>
<dbReference type="STRING" id="1121338.CLTEP_00890"/>
<dbReference type="GO" id="GO:0003676">
    <property type="term" value="F:nucleic acid binding"/>
    <property type="evidence" value="ECO:0007669"/>
    <property type="project" value="InterPro"/>
</dbReference>
<proteinExistence type="inferred from homology"/>